<name>A0ABY0ESA1_CLOTA</name>
<gene>
    <name evidence="2" type="ORF">DP131_07095</name>
</gene>
<evidence type="ECO:0000313" key="3">
    <source>
        <dbReference type="Proteomes" id="UP000290273"/>
    </source>
</evidence>
<feature type="transmembrane region" description="Helical" evidence="1">
    <location>
        <begin position="83"/>
        <end position="100"/>
    </location>
</feature>
<feature type="transmembrane region" description="Helical" evidence="1">
    <location>
        <begin position="125"/>
        <end position="148"/>
    </location>
</feature>
<reference evidence="2 3" key="1">
    <citation type="submission" date="2018-06" db="EMBL/GenBank/DDBJ databases">
        <title>Genome conservation of Clostridium tetani.</title>
        <authorList>
            <person name="Bruggemann H."/>
            <person name="Popoff M.R."/>
        </authorList>
    </citation>
    <scope>NUCLEOTIDE SEQUENCE [LARGE SCALE GENOMIC DNA]</scope>
    <source>
        <strain evidence="2 3">63.05</strain>
    </source>
</reference>
<dbReference type="InterPro" id="IPR025699">
    <property type="entry name" value="ABC2_memb-like"/>
</dbReference>
<sequence length="357" mass="41629">MNTMKKFLHNPLFYKDFKNARWISLAILLYLIRYKFLILTQHFNSLKISLIEAIKSDSKSVLGLKENLAHWFKSDLLKSDQDTIIITILILFLLTLLFRYERNSATFSFTASMPFKRKEIIKVKWLTGVFSIVLPLFITFILLTTFYFKNINWIEDSYIIILQWFLINALTFTAIFSFIFFIQTLMGKSAPASIIGALILLLPGAIIVLSTDFILACFKDISYPSYVRNLLQNTILYIINTPDLNVFNSNYNKSNIFYYRNLNVKIIALILVCIITYILSIYCFKRNDFEKTGHLVLFKPFEYILKFIIAIFLGLLMALIFGQSYAEDTLVVMYVSLTLGFLASYFITDKCIKYYSK</sequence>
<feature type="transmembrane region" description="Helical" evidence="1">
    <location>
        <begin position="20"/>
        <end position="39"/>
    </location>
</feature>
<comment type="caution">
    <text evidence="2">The sequence shown here is derived from an EMBL/GenBank/DDBJ whole genome shotgun (WGS) entry which is preliminary data.</text>
</comment>
<dbReference type="PANTHER" id="PTHR39177">
    <property type="entry name" value="ABC TRANSPORTER PERMEASE YTRC-RELATED"/>
    <property type="match status" value="1"/>
</dbReference>
<feature type="transmembrane region" description="Helical" evidence="1">
    <location>
        <begin position="160"/>
        <end position="182"/>
    </location>
</feature>
<keyword evidence="1" id="KW-1133">Transmembrane helix</keyword>
<feature type="transmembrane region" description="Helical" evidence="1">
    <location>
        <begin position="331"/>
        <end position="348"/>
    </location>
</feature>
<proteinExistence type="predicted"/>
<feature type="transmembrane region" description="Helical" evidence="1">
    <location>
        <begin position="266"/>
        <end position="284"/>
    </location>
</feature>
<dbReference type="InterPro" id="IPR053046">
    <property type="entry name" value="ABC-5_transporter"/>
</dbReference>
<dbReference type="Proteomes" id="UP000290273">
    <property type="component" value="Unassembled WGS sequence"/>
</dbReference>
<evidence type="ECO:0000256" key="1">
    <source>
        <dbReference type="SAM" id="Phobius"/>
    </source>
</evidence>
<protein>
    <recommendedName>
        <fullName evidence="4">ABC transporter permease</fullName>
    </recommendedName>
</protein>
<accession>A0ABY0ESA1</accession>
<keyword evidence="1" id="KW-0812">Transmembrane</keyword>
<dbReference type="PANTHER" id="PTHR39177:SF1">
    <property type="entry name" value="ABC TRANSPORTER PERMEASE YTRC-RELATED"/>
    <property type="match status" value="1"/>
</dbReference>
<keyword evidence="1" id="KW-0472">Membrane</keyword>
<feature type="transmembrane region" description="Helical" evidence="1">
    <location>
        <begin position="304"/>
        <end position="325"/>
    </location>
</feature>
<dbReference type="EMBL" id="QMAU01000033">
    <property type="protein sequence ID" value="RXI56571.1"/>
    <property type="molecule type" value="Genomic_DNA"/>
</dbReference>
<dbReference type="Pfam" id="PF13346">
    <property type="entry name" value="ABC2_membrane_5"/>
    <property type="match status" value="1"/>
</dbReference>
<evidence type="ECO:0000313" key="2">
    <source>
        <dbReference type="EMBL" id="RXI56571.1"/>
    </source>
</evidence>
<evidence type="ECO:0008006" key="4">
    <source>
        <dbReference type="Google" id="ProtNLM"/>
    </source>
</evidence>
<feature type="transmembrane region" description="Helical" evidence="1">
    <location>
        <begin position="194"/>
        <end position="216"/>
    </location>
</feature>
<organism evidence="2 3">
    <name type="scientific">Clostridium tetani</name>
    <dbReference type="NCBI Taxonomy" id="1513"/>
    <lineage>
        <taxon>Bacteria</taxon>
        <taxon>Bacillati</taxon>
        <taxon>Bacillota</taxon>
        <taxon>Clostridia</taxon>
        <taxon>Eubacteriales</taxon>
        <taxon>Clostridiaceae</taxon>
        <taxon>Clostridium</taxon>
    </lineage>
</organism>